<dbReference type="NCBIfam" id="TIGR00254">
    <property type="entry name" value="GGDEF"/>
    <property type="match status" value="1"/>
</dbReference>
<dbReference type="Pfam" id="PF00990">
    <property type="entry name" value="GGDEF"/>
    <property type="match status" value="1"/>
</dbReference>
<organism evidence="2">
    <name type="scientific">bioreactor metagenome</name>
    <dbReference type="NCBI Taxonomy" id="1076179"/>
    <lineage>
        <taxon>unclassified sequences</taxon>
        <taxon>metagenomes</taxon>
        <taxon>ecological metagenomes</taxon>
    </lineage>
</organism>
<dbReference type="InterPro" id="IPR043128">
    <property type="entry name" value="Rev_trsase/Diguanyl_cyclase"/>
</dbReference>
<dbReference type="InterPro" id="IPR000160">
    <property type="entry name" value="GGDEF_dom"/>
</dbReference>
<evidence type="ECO:0000313" key="2">
    <source>
        <dbReference type="EMBL" id="MPN32864.1"/>
    </source>
</evidence>
<dbReference type="PANTHER" id="PTHR45138:SF9">
    <property type="entry name" value="DIGUANYLATE CYCLASE DGCM-RELATED"/>
    <property type="match status" value="1"/>
</dbReference>
<feature type="domain" description="GGDEF" evidence="1">
    <location>
        <begin position="1"/>
        <end position="72"/>
    </location>
</feature>
<comment type="caution">
    <text evidence="2">The sequence shown here is derived from an EMBL/GenBank/DDBJ whole genome shotgun (WGS) entry which is preliminary data.</text>
</comment>
<evidence type="ECO:0000259" key="1">
    <source>
        <dbReference type="PROSITE" id="PS50887"/>
    </source>
</evidence>
<accession>A0A645H9B2</accession>
<dbReference type="AlphaFoldDB" id="A0A645H9B2"/>
<dbReference type="PROSITE" id="PS50887">
    <property type="entry name" value="GGDEF"/>
    <property type="match status" value="1"/>
</dbReference>
<dbReference type="PANTHER" id="PTHR45138">
    <property type="entry name" value="REGULATORY COMPONENTS OF SENSORY TRANSDUCTION SYSTEM"/>
    <property type="match status" value="1"/>
</dbReference>
<dbReference type="Gene3D" id="3.30.70.270">
    <property type="match status" value="1"/>
</dbReference>
<dbReference type="InterPro" id="IPR029787">
    <property type="entry name" value="Nucleotide_cyclase"/>
</dbReference>
<name>A0A645H9B2_9ZZZZ</name>
<reference evidence="2" key="1">
    <citation type="submission" date="2019-08" db="EMBL/GenBank/DDBJ databases">
        <authorList>
            <person name="Kucharzyk K."/>
            <person name="Murdoch R.W."/>
            <person name="Higgins S."/>
            <person name="Loffler F."/>
        </authorList>
    </citation>
    <scope>NUCLEOTIDE SEQUENCE</scope>
</reference>
<dbReference type="GO" id="GO:0052621">
    <property type="term" value="F:diguanylate cyclase activity"/>
    <property type="evidence" value="ECO:0007669"/>
    <property type="project" value="TreeGrafter"/>
</dbReference>
<dbReference type="SUPFAM" id="SSF55073">
    <property type="entry name" value="Nucleotide cyclase"/>
    <property type="match status" value="1"/>
</dbReference>
<dbReference type="InterPro" id="IPR050469">
    <property type="entry name" value="Diguanylate_Cyclase"/>
</dbReference>
<protein>
    <recommendedName>
        <fullName evidence="1">GGDEF domain-containing protein</fullName>
    </recommendedName>
</protein>
<dbReference type="EMBL" id="VSSQ01085089">
    <property type="protein sequence ID" value="MPN32864.1"/>
    <property type="molecule type" value="Genomic_DNA"/>
</dbReference>
<sequence length="72" mass="8187">MDHASAQRIANRLRLAIMSERFPLENGAINLTCSFGVQSVEKNDFQLSALMLLHRADERLYQAKHAGRNMVM</sequence>
<proteinExistence type="predicted"/>
<gene>
    <name evidence="2" type="ORF">SDC9_180347</name>
</gene>